<dbReference type="Proteomes" id="UP000732399">
    <property type="component" value="Unassembled WGS sequence"/>
</dbReference>
<dbReference type="InterPro" id="IPR020084">
    <property type="entry name" value="NUDIX_hydrolase_CS"/>
</dbReference>
<gene>
    <name evidence="7" type="ORF">HBH26_06250</name>
</gene>
<evidence type="ECO:0000256" key="4">
    <source>
        <dbReference type="ARBA" id="ARBA00022842"/>
    </source>
</evidence>
<reference evidence="7 8" key="1">
    <citation type="submission" date="2020-03" db="EMBL/GenBank/DDBJ databases">
        <authorList>
            <person name="Wang L."/>
            <person name="He N."/>
            <person name="Li Y."/>
            <person name="Fang Y."/>
            <person name="Zhang F."/>
        </authorList>
    </citation>
    <scope>NUCLEOTIDE SEQUENCE [LARGE SCALE GENOMIC DNA]</scope>
    <source>
        <strain evidence="7 8">36D10-4-7</strain>
    </source>
</reference>
<feature type="domain" description="Nudix hydrolase" evidence="6">
    <location>
        <begin position="1"/>
        <end position="130"/>
    </location>
</feature>
<evidence type="ECO:0000256" key="2">
    <source>
        <dbReference type="ARBA" id="ARBA00005582"/>
    </source>
</evidence>
<keyword evidence="8" id="KW-1185">Reference proteome</keyword>
<dbReference type="Pfam" id="PF00293">
    <property type="entry name" value="NUDIX"/>
    <property type="match status" value="1"/>
</dbReference>
<evidence type="ECO:0000313" key="7">
    <source>
        <dbReference type="EMBL" id="NJR78218.1"/>
    </source>
</evidence>
<dbReference type="SUPFAM" id="SSF55811">
    <property type="entry name" value="Nudix"/>
    <property type="match status" value="1"/>
</dbReference>
<evidence type="ECO:0000256" key="5">
    <source>
        <dbReference type="RuleBase" id="RU003476"/>
    </source>
</evidence>
<accession>A0ABX1CMR3</accession>
<dbReference type="PROSITE" id="PS00893">
    <property type="entry name" value="NUDIX_BOX"/>
    <property type="match status" value="1"/>
</dbReference>
<dbReference type="Gene3D" id="3.90.79.10">
    <property type="entry name" value="Nucleoside Triphosphate Pyrophosphohydrolase"/>
    <property type="match status" value="1"/>
</dbReference>
<comment type="cofactor">
    <cofactor evidence="1">
        <name>Mg(2+)</name>
        <dbReference type="ChEBI" id="CHEBI:18420"/>
    </cofactor>
</comment>
<keyword evidence="4" id="KW-0460">Magnesium</keyword>
<sequence>MTVETVGAILVDNGRVLLGRRAGHKTFAGCWDVIGGHVEPGETIDAALHRELSEELGITGSSATYIETLVIGDGNGSSVPLHLFAIPGWRGTPGVRNDEHDELRWFDLAEAAVLHPVVTDDYRRVLASLRIPRG</sequence>
<evidence type="ECO:0000256" key="1">
    <source>
        <dbReference type="ARBA" id="ARBA00001946"/>
    </source>
</evidence>
<name>A0ABX1CMR3_9SPHN</name>
<evidence type="ECO:0000313" key="8">
    <source>
        <dbReference type="Proteomes" id="UP000732399"/>
    </source>
</evidence>
<dbReference type="EMBL" id="JAAVJH010000003">
    <property type="protein sequence ID" value="NJR78218.1"/>
    <property type="molecule type" value="Genomic_DNA"/>
</dbReference>
<evidence type="ECO:0000256" key="3">
    <source>
        <dbReference type="ARBA" id="ARBA00022801"/>
    </source>
</evidence>
<dbReference type="PRINTS" id="PR00502">
    <property type="entry name" value="NUDIXFAMILY"/>
</dbReference>
<dbReference type="PANTHER" id="PTHR47707:SF2">
    <property type="entry name" value="CTP PYROPHOSPHOHYDROLASE"/>
    <property type="match status" value="1"/>
</dbReference>
<comment type="caution">
    <text evidence="7">The sequence shown here is derived from an EMBL/GenBank/DDBJ whole genome shotgun (WGS) entry which is preliminary data.</text>
</comment>
<evidence type="ECO:0000259" key="6">
    <source>
        <dbReference type="PROSITE" id="PS51462"/>
    </source>
</evidence>
<proteinExistence type="inferred from homology"/>
<dbReference type="PANTHER" id="PTHR47707">
    <property type="entry name" value="8-OXO-DGTP DIPHOSPHATASE"/>
    <property type="match status" value="1"/>
</dbReference>
<protein>
    <submittedName>
        <fullName evidence="7">NUDIX domain-containing protein</fullName>
    </submittedName>
</protein>
<organism evidence="7 8">
    <name type="scientific">Sphingomonas corticis</name>
    <dbReference type="NCBI Taxonomy" id="2722791"/>
    <lineage>
        <taxon>Bacteria</taxon>
        <taxon>Pseudomonadati</taxon>
        <taxon>Pseudomonadota</taxon>
        <taxon>Alphaproteobacteria</taxon>
        <taxon>Sphingomonadales</taxon>
        <taxon>Sphingomonadaceae</taxon>
        <taxon>Sphingomonas</taxon>
    </lineage>
</organism>
<dbReference type="InterPro" id="IPR047127">
    <property type="entry name" value="MutT-like"/>
</dbReference>
<keyword evidence="3 5" id="KW-0378">Hydrolase</keyword>
<dbReference type="InterPro" id="IPR020476">
    <property type="entry name" value="Nudix_hydrolase"/>
</dbReference>
<comment type="similarity">
    <text evidence="2 5">Belongs to the Nudix hydrolase family.</text>
</comment>
<dbReference type="RefSeq" id="WP_168133736.1">
    <property type="nucleotide sequence ID" value="NZ_JAAVJH010000003.1"/>
</dbReference>
<dbReference type="InterPro" id="IPR015797">
    <property type="entry name" value="NUDIX_hydrolase-like_dom_sf"/>
</dbReference>
<dbReference type="InterPro" id="IPR000086">
    <property type="entry name" value="NUDIX_hydrolase_dom"/>
</dbReference>
<dbReference type="PROSITE" id="PS51462">
    <property type="entry name" value="NUDIX"/>
    <property type="match status" value="1"/>
</dbReference>